<evidence type="ECO:0000313" key="3">
    <source>
        <dbReference type="Proteomes" id="UP001153076"/>
    </source>
</evidence>
<gene>
    <name evidence="2" type="ORF">Cgig2_026149</name>
</gene>
<reference evidence="2" key="1">
    <citation type="submission" date="2022-04" db="EMBL/GenBank/DDBJ databases">
        <title>Carnegiea gigantea Genome sequencing and assembly v2.</title>
        <authorList>
            <person name="Copetti D."/>
            <person name="Sanderson M.J."/>
            <person name="Burquez A."/>
            <person name="Wojciechowski M.F."/>
        </authorList>
    </citation>
    <scope>NUCLEOTIDE SEQUENCE</scope>
    <source>
        <strain evidence="2">SGP5-SGP5p</strain>
        <tissue evidence="2">Aerial part</tissue>
    </source>
</reference>
<name>A0A9Q1JXL6_9CARY</name>
<keyword evidence="3" id="KW-1185">Reference proteome</keyword>
<feature type="region of interest" description="Disordered" evidence="1">
    <location>
        <begin position="109"/>
        <end position="135"/>
    </location>
</feature>
<sequence>MEVKNRAVEEGSRLGHASTGKPRSPSQRPPEREAFVTVDALKNFMSTMTDTIMHQVQKAIEAANFARPLPRFSYRPSIGCEPSHRHTRILSPCHTESGREVSQLNRTAARLSGNPSQGRSTKECEPMQPQPWDEDCSTEVVATIARGYAEGITRDKMNARNPEVDFLVIAVPTAYSVILSVLPSISDPRRLAPGRECYLVSIRPLVERTNKQGSGGPSPTGKKPRTKLPPMVPKALVVHTIASAEPERPCPEAVDPARAGGIKLAVKGAIATRLLGMERSEASKAMTSVPIARSN</sequence>
<evidence type="ECO:0000313" key="2">
    <source>
        <dbReference type="EMBL" id="KAJ8432819.1"/>
    </source>
</evidence>
<dbReference type="OrthoDB" id="2919534at2759"/>
<evidence type="ECO:0000256" key="1">
    <source>
        <dbReference type="SAM" id="MobiDB-lite"/>
    </source>
</evidence>
<comment type="caution">
    <text evidence="2">The sequence shown here is derived from an EMBL/GenBank/DDBJ whole genome shotgun (WGS) entry which is preliminary data.</text>
</comment>
<dbReference type="Proteomes" id="UP001153076">
    <property type="component" value="Unassembled WGS sequence"/>
</dbReference>
<feature type="region of interest" description="Disordered" evidence="1">
    <location>
        <begin position="1"/>
        <end position="32"/>
    </location>
</feature>
<feature type="compositionally biased region" description="Basic and acidic residues" evidence="1">
    <location>
        <begin position="1"/>
        <end position="13"/>
    </location>
</feature>
<organism evidence="2 3">
    <name type="scientific">Carnegiea gigantea</name>
    <dbReference type="NCBI Taxonomy" id="171969"/>
    <lineage>
        <taxon>Eukaryota</taxon>
        <taxon>Viridiplantae</taxon>
        <taxon>Streptophyta</taxon>
        <taxon>Embryophyta</taxon>
        <taxon>Tracheophyta</taxon>
        <taxon>Spermatophyta</taxon>
        <taxon>Magnoliopsida</taxon>
        <taxon>eudicotyledons</taxon>
        <taxon>Gunneridae</taxon>
        <taxon>Pentapetalae</taxon>
        <taxon>Caryophyllales</taxon>
        <taxon>Cactineae</taxon>
        <taxon>Cactaceae</taxon>
        <taxon>Cactoideae</taxon>
        <taxon>Echinocereeae</taxon>
        <taxon>Carnegiea</taxon>
    </lineage>
</organism>
<protein>
    <submittedName>
        <fullName evidence="2">Uncharacterized protein</fullName>
    </submittedName>
</protein>
<feature type="region of interest" description="Disordered" evidence="1">
    <location>
        <begin position="208"/>
        <end position="230"/>
    </location>
</feature>
<dbReference type="EMBL" id="JAKOGI010000582">
    <property type="protein sequence ID" value="KAJ8432819.1"/>
    <property type="molecule type" value="Genomic_DNA"/>
</dbReference>
<accession>A0A9Q1JXL6</accession>
<proteinExistence type="predicted"/>
<dbReference type="AlphaFoldDB" id="A0A9Q1JXL6"/>